<name>A0A075K3K6_9GAMM</name>
<dbReference type="RefSeq" id="WP_019464800.1">
    <property type="nucleotide sequence ID" value="NZ_ALOY01000139.1"/>
</dbReference>
<gene>
    <name evidence="2" type="ORF">HY57_16925</name>
</gene>
<feature type="signal peptide" evidence="1">
    <location>
        <begin position="1"/>
        <end position="26"/>
    </location>
</feature>
<protein>
    <recommendedName>
        <fullName evidence="4">LuxR family transcriptional regulator</fullName>
    </recommendedName>
</protein>
<organism evidence="2 3">
    <name type="scientific">Dyella japonica A8</name>
    <dbReference type="NCBI Taxonomy" id="1217721"/>
    <lineage>
        <taxon>Bacteria</taxon>
        <taxon>Pseudomonadati</taxon>
        <taxon>Pseudomonadota</taxon>
        <taxon>Gammaproteobacteria</taxon>
        <taxon>Lysobacterales</taxon>
        <taxon>Rhodanobacteraceae</taxon>
        <taxon>Dyella</taxon>
    </lineage>
</organism>
<reference evidence="2 3" key="1">
    <citation type="submission" date="2014-07" db="EMBL/GenBank/DDBJ databases">
        <title>Complete Genome Sequence of Dyella japonica Strain A8 Isolated from Malaysian Tropical Soil.</title>
        <authorList>
            <person name="Hui R.K.H."/>
            <person name="Chen J.-W."/>
            <person name="Chan K.-G."/>
            <person name="Leung F.C.C."/>
        </authorList>
    </citation>
    <scope>NUCLEOTIDE SEQUENCE [LARGE SCALE GENOMIC DNA]</scope>
    <source>
        <strain evidence="2 3">A8</strain>
    </source>
</reference>
<dbReference type="EMBL" id="CP008884">
    <property type="protein sequence ID" value="AIF48806.1"/>
    <property type="molecule type" value="Genomic_DNA"/>
</dbReference>
<keyword evidence="3" id="KW-1185">Reference proteome</keyword>
<dbReference type="AlphaFoldDB" id="A0A075K3K6"/>
<dbReference type="PATRIC" id="fig|1217721.7.peg.3475"/>
<accession>A0A075K3K6</accession>
<dbReference type="Proteomes" id="UP000027987">
    <property type="component" value="Chromosome"/>
</dbReference>
<feature type="chain" id="PRO_5001707538" description="LuxR family transcriptional regulator" evidence="1">
    <location>
        <begin position="27"/>
        <end position="172"/>
    </location>
</feature>
<evidence type="ECO:0000313" key="2">
    <source>
        <dbReference type="EMBL" id="AIF48806.1"/>
    </source>
</evidence>
<sequence length="172" mass="18197">MTLSPKTFARVTLASFVALSLPFAIAAAADAPSPRADASPLLGRWAVDTSRLPMPPQQRPRSVLFTFGKADGGKWATQVDIVHANGEVVHSVSTAALDGSPAPIENSPEADSLALKQPAPNVLVMALRKGDVLASTRIYAMAPDGQTLIETAVYPGQDGSPVMKTSYFRRVR</sequence>
<dbReference type="KEGG" id="dja:HY57_16925"/>
<evidence type="ECO:0008006" key="4">
    <source>
        <dbReference type="Google" id="ProtNLM"/>
    </source>
</evidence>
<keyword evidence="1" id="KW-0732">Signal</keyword>
<proteinExistence type="predicted"/>
<evidence type="ECO:0000313" key="3">
    <source>
        <dbReference type="Proteomes" id="UP000027987"/>
    </source>
</evidence>
<dbReference type="STRING" id="1217721.HY57_16925"/>
<dbReference type="HOGENOM" id="CLU_1651197_0_0_6"/>
<evidence type="ECO:0000256" key="1">
    <source>
        <dbReference type="SAM" id="SignalP"/>
    </source>
</evidence>